<evidence type="ECO:0000256" key="1">
    <source>
        <dbReference type="SAM" id="SignalP"/>
    </source>
</evidence>
<dbReference type="RefSeq" id="WP_188761005.1">
    <property type="nucleotide sequence ID" value="NZ_BMJM01000001.1"/>
</dbReference>
<evidence type="ECO:0008006" key="4">
    <source>
        <dbReference type="Google" id="ProtNLM"/>
    </source>
</evidence>
<name>A0A917E356_9SPHN</name>
<dbReference type="Proteomes" id="UP000635071">
    <property type="component" value="Unassembled WGS sequence"/>
</dbReference>
<proteinExistence type="predicted"/>
<reference evidence="2" key="2">
    <citation type="submission" date="2020-09" db="EMBL/GenBank/DDBJ databases">
        <authorList>
            <person name="Sun Q."/>
            <person name="Zhou Y."/>
        </authorList>
    </citation>
    <scope>NUCLEOTIDE SEQUENCE</scope>
    <source>
        <strain evidence="2">CGMCC 1.15519</strain>
    </source>
</reference>
<reference evidence="2" key="1">
    <citation type="journal article" date="2014" name="Int. J. Syst. Evol. Microbiol.">
        <title>Complete genome sequence of Corynebacterium casei LMG S-19264T (=DSM 44701T), isolated from a smear-ripened cheese.</title>
        <authorList>
            <consortium name="US DOE Joint Genome Institute (JGI-PGF)"/>
            <person name="Walter F."/>
            <person name="Albersmeier A."/>
            <person name="Kalinowski J."/>
            <person name="Ruckert C."/>
        </authorList>
    </citation>
    <scope>NUCLEOTIDE SEQUENCE</scope>
    <source>
        <strain evidence="2">CGMCC 1.15519</strain>
    </source>
</reference>
<feature type="signal peptide" evidence="1">
    <location>
        <begin position="1"/>
        <end position="22"/>
    </location>
</feature>
<evidence type="ECO:0000313" key="2">
    <source>
        <dbReference type="EMBL" id="GGD98989.1"/>
    </source>
</evidence>
<keyword evidence="3" id="KW-1185">Reference proteome</keyword>
<feature type="chain" id="PRO_5037264672" description="PEP-CTERM sorting domain-containing protein" evidence="1">
    <location>
        <begin position="23"/>
        <end position="92"/>
    </location>
</feature>
<dbReference type="EMBL" id="BMJM01000001">
    <property type="protein sequence ID" value="GGD98989.1"/>
    <property type="molecule type" value="Genomic_DNA"/>
</dbReference>
<comment type="caution">
    <text evidence="2">The sequence shown here is derived from an EMBL/GenBank/DDBJ whole genome shotgun (WGS) entry which is preliminary data.</text>
</comment>
<organism evidence="2 3">
    <name type="scientific">Sandarakinorhabdus glacialis</name>
    <dbReference type="NCBI Taxonomy" id="1614636"/>
    <lineage>
        <taxon>Bacteria</taxon>
        <taxon>Pseudomonadati</taxon>
        <taxon>Pseudomonadota</taxon>
        <taxon>Alphaproteobacteria</taxon>
        <taxon>Sphingomonadales</taxon>
        <taxon>Sphingosinicellaceae</taxon>
        <taxon>Sandarakinorhabdus</taxon>
    </lineage>
</organism>
<accession>A0A917E356</accession>
<sequence>MRFITKISLAAVMAVAALPAAAVTIDFDTGSANTLVGGFYAAQGVTFGNAQFTGNFSLAGTSGSLAIRAPGTYVFGSGNAVTGSFTALASAI</sequence>
<protein>
    <recommendedName>
        <fullName evidence="4">PEP-CTERM sorting domain-containing protein</fullName>
    </recommendedName>
</protein>
<gene>
    <name evidence="2" type="ORF">GCM10011529_01400</name>
</gene>
<evidence type="ECO:0000313" key="3">
    <source>
        <dbReference type="Proteomes" id="UP000635071"/>
    </source>
</evidence>
<keyword evidence="1" id="KW-0732">Signal</keyword>
<dbReference type="AlphaFoldDB" id="A0A917E356"/>